<dbReference type="AlphaFoldDB" id="C1E6A3"/>
<dbReference type="InParanoid" id="C1E6A3"/>
<dbReference type="InterPro" id="IPR051681">
    <property type="entry name" value="Ser/Thr_Kinases-Pseudokinases"/>
</dbReference>
<evidence type="ECO:0000256" key="1">
    <source>
        <dbReference type="SAM" id="MobiDB-lite"/>
    </source>
</evidence>
<dbReference type="EMBL" id="CP001326">
    <property type="protein sequence ID" value="ACO63776.1"/>
    <property type="molecule type" value="Genomic_DNA"/>
</dbReference>
<dbReference type="InterPro" id="IPR011009">
    <property type="entry name" value="Kinase-like_dom_sf"/>
</dbReference>
<dbReference type="PANTHER" id="PTHR44329">
    <property type="entry name" value="SERINE/THREONINE-PROTEIN KINASE TNNI3K-RELATED"/>
    <property type="match status" value="1"/>
</dbReference>
<evidence type="ECO:0000256" key="2">
    <source>
        <dbReference type="SAM" id="Phobius"/>
    </source>
</evidence>
<accession>C1E6A3</accession>
<dbReference type="RefSeq" id="XP_002502518.1">
    <property type="nucleotide sequence ID" value="XM_002502472.1"/>
</dbReference>
<dbReference type="KEGG" id="mis:MICPUN_50273"/>
<proteinExistence type="predicted"/>
<feature type="domain" description="Protein kinase" evidence="3">
    <location>
        <begin position="122"/>
        <end position="424"/>
    </location>
</feature>
<protein>
    <recommendedName>
        <fullName evidence="3">Protein kinase domain-containing protein</fullName>
    </recommendedName>
</protein>
<evidence type="ECO:0000259" key="3">
    <source>
        <dbReference type="PROSITE" id="PS50011"/>
    </source>
</evidence>
<dbReference type="SMART" id="SM00220">
    <property type="entry name" value="S_TKc"/>
    <property type="match status" value="1"/>
</dbReference>
<feature type="transmembrane region" description="Helical" evidence="2">
    <location>
        <begin position="44"/>
        <end position="63"/>
    </location>
</feature>
<keyword evidence="2" id="KW-0812">Transmembrane</keyword>
<gene>
    <name evidence="4" type="ORF">MICPUN_50273</name>
</gene>
<keyword evidence="5" id="KW-1185">Reference proteome</keyword>
<dbReference type="eggNOG" id="KOG4721">
    <property type="taxonomic scope" value="Eukaryota"/>
</dbReference>
<dbReference type="PROSITE" id="PS50011">
    <property type="entry name" value="PROTEIN_KINASE_DOM"/>
    <property type="match status" value="1"/>
</dbReference>
<feature type="region of interest" description="Disordered" evidence="1">
    <location>
        <begin position="436"/>
        <end position="474"/>
    </location>
</feature>
<name>C1E6A3_MICCC</name>
<dbReference type="Proteomes" id="UP000002009">
    <property type="component" value="Chromosome 5"/>
</dbReference>
<keyword evidence="2" id="KW-0472">Membrane</keyword>
<dbReference type="OrthoDB" id="688481at2759"/>
<keyword evidence="2" id="KW-1133">Transmembrane helix</keyword>
<evidence type="ECO:0000313" key="4">
    <source>
        <dbReference type="EMBL" id="ACO63776.1"/>
    </source>
</evidence>
<dbReference type="PANTHER" id="PTHR44329:SF214">
    <property type="entry name" value="PROTEIN KINASE DOMAIN-CONTAINING PROTEIN"/>
    <property type="match status" value="1"/>
</dbReference>
<dbReference type="InterPro" id="IPR000719">
    <property type="entry name" value="Prot_kinase_dom"/>
</dbReference>
<feature type="compositionally biased region" description="Polar residues" evidence="1">
    <location>
        <begin position="438"/>
        <end position="474"/>
    </location>
</feature>
<dbReference type="GO" id="GO:0004674">
    <property type="term" value="F:protein serine/threonine kinase activity"/>
    <property type="evidence" value="ECO:0007669"/>
    <property type="project" value="TreeGrafter"/>
</dbReference>
<organism evidence="4 5">
    <name type="scientific">Micromonas commoda (strain RCC299 / NOUM17 / CCMP2709)</name>
    <name type="common">Picoplanktonic green alga</name>
    <dbReference type="NCBI Taxonomy" id="296587"/>
    <lineage>
        <taxon>Eukaryota</taxon>
        <taxon>Viridiplantae</taxon>
        <taxon>Chlorophyta</taxon>
        <taxon>Mamiellophyceae</taxon>
        <taxon>Mamiellales</taxon>
        <taxon>Mamiellaceae</taxon>
        <taxon>Micromonas</taxon>
    </lineage>
</organism>
<reference evidence="4 5" key="1">
    <citation type="journal article" date="2009" name="Science">
        <title>Green evolution and dynamic adaptations revealed by genomes of the marine picoeukaryotes Micromonas.</title>
        <authorList>
            <person name="Worden A.Z."/>
            <person name="Lee J.H."/>
            <person name="Mock T."/>
            <person name="Rouze P."/>
            <person name="Simmons M.P."/>
            <person name="Aerts A.L."/>
            <person name="Allen A.E."/>
            <person name="Cuvelier M.L."/>
            <person name="Derelle E."/>
            <person name="Everett M.V."/>
            <person name="Foulon E."/>
            <person name="Grimwood J."/>
            <person name="Gundlach H."/>
            <person name="Henrissat B."/>
            <person name="Napoli C."/>
            <person name="McDonald S.M."/>
            <person name="Parker M.S."/>
            <person name="Rombauts S."/>
            <person name="Salamov A."/>
            <person name="Von Dassow P."/>
            <person name="Badger J.H."/>
            <person name="Coutinho P.M."/>
            <person name="Demir E."/>
            <person name="Dubchak I."/>
            <person name="Gentemann C."/>
            <person name="Eikrem W."/>
            <person name="Gready J.E."/>
            <person name="John U."/>
            <person name="Lanier W."/>
            <person name="Lindquist E.A."/>
            <person name="Lucas S."/>
            <person name="Mayer K.F."/>
            <person name="Moreau H."/>
            <person name="Not F."/>
            <person name="Otillar R."/>
            <person name="Panaud O."/>
            <person name="Pangilinan J."/>
            <person name="Paulsen I."/>
            <person name="Piegu B."/>
            <person name="Poliakov A."/>
            <person name="Robbens S."/>
            <person name="Schmutz J."/>
            <person name="Toulza E."/>
            <person name="Wyss T."/>
            <person name="Zelensky A."/>
            <person name="Zhou K."/>
            <person name="Armbrust E.V."/>
            <person name="Bhattacharya D."/>
            <person name="Goodenough U.W."/>
            <person name="Van de Peer Y."/>
            <person name="Grigoriev I.V."/>
        </authorList>
    </citation>
    <scope>NUCLEOTIDE SEQUENCE [LARGE SCALE GENOMIC DNA]</scope>
    <source>
        <strain evidence="5">RCC299 / NOUM17</strain>
    </source>
</reference>
<dbReference type="Gene3D" id="3.30.200.20">
    <property type="entry name" value="Phosphorylase Kinase, domain 1"/>
    <property type="match status" value="1"/>
</dbReference>
<sequence length="474" mass="51837">MLDAFKVANGGKCVDSLDFKKGQDLALDVLYPPKKKDNSRRRNIILAAVFGSLGGVIILYIIARVYRNRIRRREEEDLFPSTATSEGTPEKTSTAVLSLEPVNSNSFINWLMGEKVISNSRVTIIEPIATGGEGTVSLGKMNGKPVAVKVLKSLKEAEHEINIFRNIPRHKNLVRLLGYTNLDKRWSLVMEYCNYRCLHSCAVSGVLFDIPGGSTSGTKGKLLVKILKETLDGLSAIHASRTYHNDIKLENIMLSCYKHPLMCNCIRNGQLDNLCVKICDLGMSKTAAFSSYSSGNLGGTICYVPKERADVAGLVRSLNKGNTLLKPQKQWTTNDIYIICDVYAFAITAWELVKSMLAGREIRVGDHGQVCESSPLAMFNGARPDVSEFDPELAAAFARWWAHDPTARTSSVEIARQELKHVIPCIHKLAALAVDPSTPRSNTPASSAHVTGRSNAASHGTGSTRSSDISVTIA</sequence>
<dbReference type="Pfam" id="PF00069">
    <property type="entry name" value="Pkinase"/>
    <property type="match status" value="1"/>
</dbReference>
<evidence type="ECO:0000313" key="5">
    <source>
        <dbReference type="Proteomes" id="UP000002009"/>
    </source>
</evidence>
<dbReference type="Gene3D" id="1.10.510.10">
    <property type="entry name" value="Transferase(Phosphotransferase) domain 1"/>
    <property type="match status" value="1"/>
</dbReference>
<dbReference type="GeneID" id="8243421"/>
<dbReference type="GO" id="GO:0005524">
    <property type="term" value="F:ATP binding"/>
    <property type="evidence" value="ECO:0007669"/>
    <property type="project" value="InterPro"/>
</dbReference>
<dbReference type="SUPFAM" id="SSF56112">
    <property type="entry name" value="Protein kinase-like (PK-like)"/>
    <property type="match status" value="1"/>
</dbReference>